<sequence>MEAVLVTGGTGTLGRAVVRRLLAEGEPVRVLSRQAHTPGDHAWAVGDLVTGQGVATAVAGARVVVHLATTNGRRDVAAARRLAGAATAAGVPHLLYVSIVGIDRVPLPYYRAKLAAEREVEHAGTGWTVLRATQFHDLLLRLMDGSARLPVMPVPAGLRFQPVDVRDVAGRLAELVAVGPSGRVADFGGPEVRAFEELARSYLAARGLHRPLLPVRLPGRTFRAYREGRHLAPEHRDGRITFERVLAERYHH</sequence>
<organism evidence="2">
    <name type="scientific">Kitasatospora camelliae</name>
    <dbReference type="NCBI Taxonomy" id="3156397"/>
    <lineage>
        <taxon>Bacteria</taxon>
        <taxon>Bacillati</taxon>
        <taxon>Actinomycetota</taxon>
        <taxon>Actinomycetes</taxon>
        <taxon>Kitasatosporales</taxon>
        <taxon>Streptomycetaceae</taxon>
        <taxon>Kitasatospora</taxon>
    </lineage>
</organism>
<dbReference type="PANTHER" id="PTHR12126:SF11">
    <property type="entry name" value="NADH DEHYDROGENASE [UBIQUINONE] 1 ALPHA SUBCOMPLEX SUBUNIT 9, MITOCHONDRIAL"/>
    <property type="match status" value="1"/>
</dbReference>
<dbReference type="InterPro" id="IPR036291">
    <property type="entry name" value="NAD(P)-bd_dom_sf"/>
</dbReference>
<evidence type="ECO:0000313" key="2">
    <source>
        <dbReference type="EMBL" id="XCM81620.1"/>
    </source>
</evidence>
<dbReference type="InterPro" id="IPR051207">
    <property type="entry name" value="ComplexI_NDUFA9_subunit"/>
</dbReference>
<dbReference type="SUPFAM" id="SSF51735">
    <property type="entry name" value="NAD(P)-binding Rossmann-fold domains"/>
    <property type="match status" value="1"/>
</dbReference>
<proteinExistence type="predicted"/>
<dbReference type="EMBL" id="CP159872">
    <property type="protein sequence ID" value="XCM81620.1"/>
    <property type="molecule type" value="Genomic_DNA"/>
</dbReference>
<dbReference type="Pfam" id="PF13460">
    <property type="entry name" value="NAD_binding_10"/>
    <property type="match status" value="1"/>
</dbReference>
<gene>
    <name evidence="2" type="ORF">ABWK59_23320</name>
</gene>
<dbReference type="InterPro" id="IPR016040">
    <property type="entry name" value="NAD(P)-bd_dom"/>
</dbReference>
<evidence type="ECO:0000259" key="1">
    <source>
        <dbReference type="Pfam" id="PF13460"/>
    </source>
</evidence>
<dbReference type="Gene3D" id="3.40.50.720">
    <property type="entry name" value="NAD(P)-binding Rossmann-like Domain"/>
    <property type="match status" value="1"/>
</dbReference>
<feature type="domain" description="NAD(P)-binding" evidence="1">
    <location>
        <begin position="8"/>
        <end position="137"/>
    </location>
</feature>
<accession>A0AAU8K0P9</accession>
<name>A0AAU8K0P9_9ACTN</name>
<protein>
    <submittedName>
        <fullName evidence="2">SDR family oxidoreductase</fullName>
    </submittedName>
</protein>
<dbReference type="KEGG" id="kcm:ABWK59_23320"/>
<dbReference type="PANTHER" id="PTHR12126">
    <property type="entry name" value="NADH-UBIQUINONE OXIDOREDUCTASE 39 KDA SUBUNIT-RELATED"/>
    <property type="match status" value="1"/>
</dbReference>
<dbReference type="GO" id="GO:0044877">
    <property type="term" value="F:protein-containing complex binding"/>
    <property type="evidence" value="ECO:0007669"/>
    <property type="project" value="TreeGrafter"/>
</dbReference>
<reference evidence="2" key="1">
    <citation type="submission" date="2024-06" db="EMBL/GenBank/DDBJ databases">
        <title>The genome sequences of Kitasatospora sp. strain HUAS MG31.</title>
        <authorList>
            <person name="Mo P."/>
        </authorList>
    </citation>
    <scope>NUCLEOTIDE SEQUENCE</scope>
    <source>
        <strain evidence="2">HUAS MG31</strain>
    </source>
</reference>
<dbReference type="RefSeq" id="WP_354642547.1">
    <property type="nucleotide sequence ID" value="NZ_CP159872.1"/>
</dbReference>
<dbReference type="AlphaFoldDB" id="A0AAU8K0P9"/>